<dbReference type="PATRIC" id="fig|28092.6.peg.5971"/>
<dbReference type="GO" id="GO:0005829">
    <property type="term" value="C:cytosol"/>
    <property type="evidence" value="ECO:0007669"/>
    <property type="project" value="TreeGrafter"/>
</dbReference>
<evidence type="ECO:0000259" key="1">
    <source>
        <dbReference type="Pfam" id="PF01048"/>
    </source>
</evidence>
<dbReference type="GO" id="GO:0009116">
    <property type="term" value="P:nucleoside metabolic process"/>
    <property type="evidence" value="ECO:0007669"/>
    <property type="project" value="InterPro"/>
</dbReference>
<dbReference type="GO" id="GO:0008930">
    <property type="term" value="F:methylthioadenosine nucleosidase activity"/>
    <property type="evidence" value="ECO:0007669"/>
    <property type="project" value="TreeGrafter"/>
</dbReference>
<comment type="caution">
    <text evidence="2">The sequence shown here is derived from an EMBL/GenBank/DDBJ whole genome shotgun (WGS) entry which is preliminary data.</text>
</comment>
<gene>
    <name evidence="2" type="ORF">WM40_25290</name>
</gene>
<dbReference type="InterPro" id="IPR017831">
    <property type="entry name" value="Hopanoid-assoc_phosphoryl_HpnG"/>
</dbReference>
<evidence type="ECO:0000313" key="3">
    <source>
        <dbReference type="Proteomes" id="UP000033618"/>
    </source>
</evidence>
<reference evidence="2 3" key="1">
    <citation type="submission" date="2015-03" db="EMBL/GenBank/DDBJ databases">
        <title>Draft Genome Sequence of Burkholderia andropogonis type strain ICMP2807, isolated from Sorghum bicolor.</title>
        <authorList>
            <person name="Lopes-Santos L."/>
            <person name="Castro D.B."/>
            <person name="Ottoboni L.M."/>
            <person name="Park D."/>
            <person name="Weirc B.S."/>
            <person name="Destefano S.A."/>
        </authorList>
    </citation>
    <scope>NUCLEOTIDE SEQUENCE [LARGE SCALE GENOMIC DNA]</scope>
    <source>
        <strain evidence="2 3">ICMP2807</strain>
    </source>
</reference>
<accession>A0A0F5JTC1</accession>
<dbReference type="Proteomes" id="UP000033618">
    <property type="component" value="Unassembled WGS sequence"/>
</dbReference>
<dbReference type="GO" id="GO:0008782">
    <property type="term" value="F:adenosylhomocysteine nucleosidase activity"/>
    <property type="evidence" value="ECO:0007669"/>
    <property type="project" value="TreeGrafter"/>
</dbReference>
<dbReference type="PANTHER" id="PTHR46832">
    <property type="entry name" value="5'-METHYLTHIOADENOSINE/S-ADENOSYLHOMOCYSTEINE NUCLEOSIDASE"/>
    <property type="match status" value="1"/>
</dbReference>
<proteinExistence type="predicted"/>
<name>A0A0F5JTC1_9BURK</name>
<dbReference type="STRING" id="28092.WM40_25290"/>
<dbReference type="AlphaFoldDB" id="A0A0F5JTC1"/>
<dbReference type="GO" id="GO:0019284">
    <property type="term" value="P:L-methionine salvage from S-adenosylmethionine"/>
    <property type="evidence" value="ECO:0007669"/>
    <property type="project" value="TreeGrafter"/>
</dbReference>
<dbReference type="Gene3D" id="3.40.50.1580">
    <property type="entry name" value="Nucleoside phosphorylase domain"/>
    <property type="match status" value="1"/>
</dbReference>
<dbReference type="NCBIfam" id="TIGR03468">
    <property type="entry name" value="HpnG"/>
    <property type="match status" value="1"/>
</dbReference>
<dbReference type="SUPFAM" id="SSF53167">
    <property type="entry name" value="Purine and uridine phosphorylases"/>
    <property type="match status" value="1"/>
</dbReference>
<dbReference type="EMBL" id="LAQU01000076">
    <property type="protein sequence ID" value="KKB61081.1"/>
    <property type="molecule type" value="Genomic_DNA"/>
</dbReference>
<protein>
    <recommendedName>
        <fullName evidence="1">Nucleoside phosphorylase domain-containing protein</fullName>
    </recommendedName>
</protein>
<dbReference type="PANTHER" id="PTHR46832:SF1">
    <property type="entry name" value="5'-METHYLTHIOADENOSINE_S-ADENOSYLHOMOCYSTEINE NUCLEOSIDASE"/>
    <property type="match status" value="1"/>
</dbReference>
<evidence type="ECO:0000313" key="2">
    <source>
        <dbReference type="EMBL" id="KKB61081.1"/>
    </source>
</evidence>
<organism evidence="2 3">
    <name type="scientific">Robbsia andropogonis</name>
    <dbReference type="NCBI Taxonomy" id="28092"/>
    <lineage>
        <taxon>Bacteria</taxon>
        <taxon>Pseudomonadati</taxon>
        <taxon>Pseudomonadota</taxon>
        <taxon>Betaproteobacteria</taxon>
        <taxon>Burkholderiales</taxon>
        <taxon>Burkholderiaceae</taxon>
        <taxon>Robbsia</taxon>
    </lineage>
</organism>
<dbReference type="InterPro" id="IPR000845">
    <property type="entry name" value="Nucleoside_phosphorylase_d"/>
</dbReference>
<sequence length="207" mass="21479">MGPAARDPDGRLAHLLPTVSGIVSFGTAGALDPTLRPGDCLLPSAVVDASGRQWATDAHWRAALATQWQRQGQSPVTCHQGLIAGSDTAVCSTADKAAWFSQTRASAVDMESHALAALAASYGLPFLVCRVVLDRADHDVPAAAMAGLTADGRTTVLPVIGALLREPGQLGALLRLGRDASTAQKTLKAIAAHLPPHFGLPDTALRR</sequence>
<dbReference type="InterPro" id="IPR035994">
    <property type="entry name" value="Nucleoside_phosphorylase_sf"/>
</dbReference>
<keyword evidence="3" id="KW-1185">Reference proteome</keyword>
<feature type="domain" description="Nucleoside phosphorylase" evidence="1">
    <location>
        <begin position="18"/>
        <end position="140"/>
    </location>
</feature>
<dbReference type="Pfam" id="PF01048">
    <property type="entry name" value="PNP_UDP_1"/>
    <property type="match status" value="1"/>
</dbReference>